<reference evidence="1 2" key="1">
    <citation type="submission" date="2023-08" db="EMBL/GenBank/DDBJ databases">
        <title>Black Yeasts Isolated from many extreme environments.</title>
        <authorList>
            <person name="Coleine C."/>
            <person name="Stajich J.E."/>
            <person name="Selbmann L."/>
        </authorList>
    </citation>
    <scope>NUCLEOTIDE SEQUENCE [LARGE SCALE GENOMIC DNA]</scope>
    <source>
        <strain evidence="1 2">CCFEE 536</strain>
    </source>
</reference>
<name>A0ABR0M0Y0_9PEZI</name>
<keyword evidence="1" id="KW-0418">Kinase</keyword>
<protein>
    <submittedName>
        <fullName evidence="1">Mitogen activated protein kinase</fullName>
        <ecNumber evidence="1">2.7.11.24</ecNumber>
    </submittedName>
</protein>
<organism evidence="1 2">
    <name type="scientific">Cryomyces antarcticus</name>
    <dbReference type="NCBI Taxonomy" id="329879"/>
    <lineage>
        <taxon>Eukaryota</taxon>
        <taxon>Fungi</taxon>
        <taxon>Dikarya</taxon>
        <taxon>Ascomycota</taxon>
        <taxon>Pezizomycotina</taxon>
        <taxon>Dothideomycetes</taxon>
        <taxon>Dothideomycetes incertae sedis</taxon>
        <taxon>Cryomyces</taxon>
    </lineage>
</organism>
<evidence type="ECO:0000313" key="1">
    <source>
        <dbReference type="EMBL" id="KAK5276015.1"/>
    </source>
</evidence>
<accession>A0ABR0M0Y0</accession>
<gene>
    <name evidence="1" type="primary">tmk1_3</name>
    <name evidence="1" type="ORF">LTR16_011861</name>
</gene>
<proteinExistence type="predicted"/>
<keyword evidence="1" id="KW-0808">Transferase</keyword>
<sequence length="65" mass="7108">SISILGWSTVCEYFASCLGFGRIQLPSDSMSRTQPPSGSRKISFNVSEQYDIQDVVGEGAYGVVW</sequence>
<dbReference type="EC" id="2.7.11.24" evidence="1"/>
<dbReference type="EMBL" id="JAVRRA010003834">
    <property type="protein sequence ID" value="KAK5276015.1"/>
    <property type="molecule type" value="Genomic_DNA"/>
</dbReference>
<dbReference type="Proteomes" id="UP001357485">
    <property type="component" value="Unassembled WGS sequence"/>
</dbReference>
<comment type="caution">
    <text evidence="1">The sequence shown here is derived from an EMBL/GenBank/DDBJ whole genome shotgun (WGS) entry which is preliminary data.</text>
</comment>
<dbReference type="GO" id="GO:0004707">
    <property type="term" value="F:MAP kinase activity"/>
    <property type="evidence" value="ECO:0007669"/>
    <property type="project" value="UniProtKB-EC"/>
</dbReference>
<evidence type="ECO:0000313" key="2">
    <source>
        <dbReference type="Proteomes" id="UP001357485"/>
    </source>
</evidence>
<feature type="non-terminal residue" evidence="1">
    <location>
        <position position="1"/>
    </location>
</feature>
<keyword evidence="2" id="KW-1185">Reference proteome</keyword>